<gene>
    <name evidence="1" type="ORF">ACFSM5_22175</name>
</gene>
<sequence length="168" mass="18589">MIQDLTQPLPAEALTMRKAAQFAPGHLVFLKEHGVMLRFDIGGGKKHKPMLLALQLSEGHSIGDALEAEKTSGYFFGTQQPATLAVRVQEDPNDEISHEGIKGKIVHFAEGGWRIIGLGLARPFRQQYFIDPIDWTAKPKPDTAEMLVLDRWRLSLPLPGGREAAIDV</sequence>
<evidence type="ECO:0000313" key="1">
    <source>
        <dbReference type="EMBL" id="MFD2265623.1"/>
    </source>
</evidence>
<proteinExistence type="predicted"/>
<organism evidence="1 2">
    <name type="scientific">Lacibacterium aquatile</name>
    <dbReference type="NCBI Taxonomy" id="1168082"/>
    <lineage>
        <taxon>Bacteria</taxon>
        <taxon>Pseudomonadati</taxon>
        <taxon>Pseudomonadota</taxon>
        <taxon>Alphaproteobacteria</taxon>
        <taxon>Rhodospirillales</taxon>
        <taxon>Rhodospirillaceae</taxon>
    </lineage>
</organism>
<dbReference type="RefSeq" id="WP_379879176.1">
    <property type="nucleotide sequence ID" value="NZ_JBHUIP010000022.1"/>
</dbReference>
<comment type="caution">
    <text evidence="1">The sequence shown here is derived from an EMBL/GenBank/DDBJ whole genome shotgun (WGS) entry which is preliminary data.</text>
</comment>
<dbReference type="EMBL" id="JBHUIP010000022">
    <property type="protein sequence ID" value="MFD2265623.1"/>
    <property type="molecule type" value="Genomic_DNA"/>
</dbReference>
<evidence type="ECO:0000313" key="2">
    <source>
        <dbReference type="Proteomes" id="UP001597295"/>
    </source>
</evidence>
<name>A0ABW5DXW2_9PROT</name>
<dbReference type="Proteomes" id="UP001597295">
    <property type="component" value="Unassembled WGS sequence"/>
</dbReference>
<protein>
    <submittedName>
        <fullName evidence="1">Uncharacterized protein</fullName>
    </submittedName>
</protein>
<keyword evidence="2" id="KW-1185">Reference proteome</keyword>
<accession>A0ABW5DXW2</accession>
<reference evidence="2" key="1">
    <citation type="journal article" date="2019" name="Int. J. Syst. Evol. Microbiol.">
        <title>The Global Catalogue of Microorganisms (GCM) 10K type strain sequencing project: providing services to taxonomists for standard genome sequencing and annotation.</title>
        <authorList>
            <consortium name="The Broad Institute Genomics Platform"/>
            <consortium name="The Broad Institute Genome Sequencing Center for Infectious Disease"/>
            <person name="Wu L."/>
            <person name="Ma J."/>
        </authorList>
    </citation>
    <scope>NUCLEOTIDE SEQUENCE [LARGE SCALE GENOMIC DNA]</scope>
    <source>
        <strain evidence="2">CGMCC 1.19062</strain>
    </source>
</reference>